<gene>
    <name evidence="12" type="ORF">LEUCIP111803_01707</name>
</gene>
<proteinExistence type="predicted"/>
<keyword evidence="10" id="KW-0472">Membrane</keyword>
<keyword evidence="8" id="KW-0902">Two-component regulatory system</keyword>
<dbReference type="InterPro" id="IPR011712">
    <property type="entry name" value="Sig_transdc_His_kin_sub3_dim/P"/>
</dbReference>
<evidence type="ECO:0000256" key="1">
    <source>
        <dbReference type="ARBA" id="ARBA00000085"/>
    </source>
</evidence>
<evidence type="ECO:0000256" key="5">
    <source>
        <dbReference type="ARBA" id="ARBA00022741"/>
    </source>
</evidence>
<keyword evidence="4" id="KW-0808">Transferase</keyword>
<dbReference type="CDD" id="cd16917">
    <property type="entry name" value="HATPase_UhpB-NarQ-NarX-like"/>
    <property type="match status" value="1"/>
</dbReference>
<dbReference type="Pfam" id="PF07730">
    <property type="entry name" value="HisKA_3"/>
    <property type="match status" value="1"/>
</dbReference>
<sequence length="434" mass="45921">MSIAPPPGHQPGPPAIPPAPVPTAAPRRRTSARAKSIWLVVLCAMLVISSGSIHSGETSVFSPPLRFYAGLGVAVMLGASVMLVWRHRWPVRISLGLIILTILIPTSPLPALLALPAAAADTLGFRRWGLIVGTFLATGVSFAWDVVARTSYIAMFVDEPAAGTPERIALFWAVPVLAAIAVTPFAATGIARRLRMERDTAQWETVAAERNVEALHREVELERHRQELARELHDTLAANLSTLSLHAGALEMTVDADDARAAAAARAVRESAQHSLDDLRHMVRELRNPDAPSGSRTEITEIPALIDEALRAGTDVRVQLFISDAMACDARVAHAAYRLVQESISNVRRHAPGAPLHLDLRGGPGFGLTLRTTNWLAPAGQPPVTVGGGNGLTGMAERVGLLGGTFQAGVTAEGAFAMTAWLPWVPAAGAGTGG</sequence>
<name>A0A916NNK9_9MICO</name>
<evidence type="ECO:0000256" key="8">
    <source>
        <dbReference type="ARBA" id="ARBA00023012"/>
    </source>
</evidence>
<feature type="transmembrane region" description="Helical" evidence="10">
    <location>
        <begin position="97"/>
        <end position="119"/>
    </location>
</feature>
<keyword evidence="5" id="KW-0547">Nucleotide-binding</keyword>
<evidence type="ECO:0000256" key="10">
    <source>
        <dbReference type="SAM" id="Phobius"/>
    </source>
</evidence>
<accession>A0A916NNK9</accession>
<dbReference type="EMBL" id="CAJVAP010000018">
    <property type="protein sequence ID" value="CAG7613534.1"/>
    <property type="molecule type" value="Genomic_DNA"/>
</dbReference>
<evidence type="ECO:0000256" key="2">
    <source>
        <dbReference type="ARBA" id="ARBA00012438"/>
    </source>
</evidence>
<evidence type="ECO:0000256" key="4">
    <source>
        <dbReference type="ARBA" id="ARBA00022679"/>
    </source>
</evidence>
<dbReference type="InterPro" id="IPR050482">
    <property type="entry name" value="Sensor_HK_TwoCompSys"/>
</dbReference>
<feature type="domain" description="Signal transduction histidine kinase subgroup 3 dimerisation and phosphoacceptor" evidence="11">
    <location>
        <begin position="225"/>
        <end position="290"/>
    </location>
</feature>
<evidence type="ECO:0000256" key="6">
    <source>
        <dbReference type="ARBA" id="ARBA00022777"/>
    </source>
</evidence>
<evidence type="ECO:0000256" key="7">
    <source>
        <dbReference type="ARBA" id="ARBA00022840"/>
    </source>
</evidence>
<evidence type="ECO:0000256" key="3">
    <source>
        <dbReference type="ARBA" id="ARBA00022553"/>
    </source>
</evidence>
<dbReference type="GO" id="GO:0046983">
    <property type="term" value="F:protein dimerization activity"/>
    <property type="evidence" value="ECO:0007669"/>
    <property type="project" value="InterPro"/>
</dbReference>
<feature type="compositionally biased region" description="Pro residues" evidence="9">
    <location>
        <begin position="1"/>
        <end position="23"/>
    </location>
</feature>
<dbReference type="GO" id="GO:0000155">
    <property type="term" value="F:phosphorelay sensor kinase activity"/>
    <property type="evidence" value="ECO:0007669"/>
    <property type="project" value="InterPro"/>
</dbReference>
<dbReference type="EC" id="2.7.13.3" evidence="2"/>
<dbReference type="Proteomes" id="UP000693892">
    <property type="component" value="Unassembled WGS sequence"/>
</dbReference>
<protein>
    <recommendedName>
        <fullName evidence="2">histidine kinase</fullName>
        <ecNumber evidence="2">2.7.13.3</ecNumber>
    </recommendedName>
</protein>
<feature type="transmembrane region" description="Helical" evidence="10">
    <location>
        <begin position="125"/>
        <end position="147"/>
    </location>
</feature>
<keyword evidence="10" id="KW-0812">Transmembrane</keyword>
<keyword evidence="10" id="KW-1133">Transmembrane helix</keyword>
<feature type="region of interest" description="Disordered" evidence="9">
    <location>
        <begin position="1"/>
        <end position="25"/>
    </location>
</feature>
<evidence type="ECO:0000313" key="13">
    <source>
        <dbReference type="Proteomes" id="UP000693892"/>
    </source>
</evidence>
<feature type="transmembrane region" description="Helical" evidence="10">
    <location>
        <begin position="168"/>
        <end position="187"/>
    </location>
</feature>
<keyword evidence="13" id="KW-1185">Reference proteome</keyword>
<keyword evidence="6" id="KW-0418">Kinase</keyword>
<feature type="transmembrane region" description="Helical" evidence="10">
    <location>
        <begin position="67"/>
        <end position="85"/>
    </location>
</feature>
<evidence type="ECO:0000313" key="12">
    <source>
        <dbReference type="EMBL" id="CAG7613534.1"/>
    </source>
</evidence>
<dbReference type="PANTHER" id="PTHR24421:SF10">
    <property type="entry name" value="NITRATE_NITRITE SENSOR PROTEIN NARQ"/>
    <property type="match status" value="1"/>
</dbReference>
<feature type="transmembrane region" description="Helical" evidence="10">
    <location>
        <begin position="37"/>
        <end position="55"/>
    </location>
</feature>
<evidence type="ECO:0000259" key="11">
    <source>
        <dbReference type="Pfam" id="PF07730"/>
    </source>
</evidence>
<comment type="catalytic activity">
    <reaction evidence="1">
        <text>ATP + protein L-histidine = ADP + protein N-phospho-L-histidine.</text>
        <dbReference type="EC" id="2.7.13.3"/>
    </reaction>
</comment>
<dbReference type="RefSeq" id="WP_218115454.1">
    <property type="nucleotide sequence ID" value="NZ_CAJVAP010000018.1"/>
</dbReference>
<keyword evidence="7" id="KW-0067">ATP-binding</keyword>
<keyword evidence="3" id="KW-0597">Phosphoprotein</keyword>
<reference evidence="12" key="1">
    <citation type="submission" date="2021-06" db="EMBL/GenBank/DDBJ databases">
        <authorList>
            <person name="Criscuolo A."/>
        </authorList>
    </citation>
    <scope>NUCLEOTIDE SEQUENCE</scope>
    <source>
        <strain evidence="12">CIP111803</strain>
    </source>
</reference>
<dbReference type="GO" id="GO:0016020">
    <property type="term" value="C:membrane"/>
    <property type="evidence" value="ECO:0007669"/>
    <property type="project" value="InterPro"/>
</dbReference>
<organism evidence="12 13">
    <name type="scientific">Leucobacter soli</name>
    <dbReference type="NCBI Taxonomy" id="2812850"/>
    <lineage>
        <taxon>Bacteria</taxon>
        <taxon>Bacillati</taxon>
        <taxon>Actinomycetota</taxon>
        <taxon>Actinomycetes</taxon>
        <taxon>Micrococcales</taxon>
        <taxon>Microbacteriaceae</taxon>
        <taxon>Leucobacter</taxon>
    </lineage>
</organism>
<dbReference type="AlphaFoldDB" id="A0A916NNK9"/>
<comment type="caution">
    <text evidence="12">The sequence shown here is derived from an EMBL/GenBank/DDBJ whole genome shotgun (WGS) entry which is preliminary data.</text>
</comment>
<evidence type="ECO:0000256" key="9">
    <source>
        <dbReference type="SAM" id="MobiDB-lite"/>
    </source>
</evidence>
<dbReference type="PANTHER" id="PTHR24421">
    <property type="entry name" value="NITRATE/NITRITE SENSOR PROTEIN NARX-RELATED"/>
    <property type="match status" value="1"/>
</dbReference>
<dbReference type="GO" id="GO:0005524">
    <property type="term" value="F:ATP binding"/>
    <property type="evidence" value="ECO:0007669"/>
    <property type="project" value="UniProtKB-KW"/>
</dbReference>